<dbReference type="InterPro" id="IPR000682">
    <property type="entry name" value="PCMT"/>
</dbReference>
<dbReference type="Pfam" id="PF01135">
    <property type="entry name" value="PCMT"/>
    <property type="match status" value="1"/>
</dbReference>
<sequence length="217" mass="22846">MSSSNFSGARKAMIDSQLRTSGINSAWVIAAMGRTAREDFVPDSRRDIAYMDRTIPLTNGRVLNPPLATGLILQEADIQPSDKVLLIGGGSGYMAKLLSDHVASLVVVESDEALMAQAQKNLGSAENVHFVSGDLAQGAADKGPYSVILIDGGVAQLPDMLVDQLADGGRIVAGMMDASVSRIGYGVKRGGKVALQSFADCSIAPLPGFERAEEFTF</sequence>
<reference evidence="5" key="1">
    <citation type="journal article" date="2019" name="Int. J. Syst. Evol. Microbiol.">
        <title>The Global Catalogue of Microorganisms (GCM) 10K type strain sequencing project: providing services to taxonomists for standard genome sequencing and annotation.</title>
        <authorList>
            <consortium name="The Broad Institute Genomics Platform"/>
            <consortium name="The Broad Institute Genome Sequencing Center for Infectious Disease"/>
            <person name="Wu L."/>
            <person name="Ma J."/>
        </authorList>
    </citation>
    <scope>NUCLEOTIDE SEQUENCE [LARGE SCALE GENOMIC DNA]</scope>
    <source>
        <strain evidence="5">CECT 8531</strain>
    </source>
</reference>
<comment type="caution">
    <text evidence="4">The sequence shown here is derived from an EMBL/GenBank/DDBJ whole genome shotgun (WGS) entry which is preliminary data.</text>
</comment>
<evidence type="ECO:0000313" key="4">
    <source>
        <dbReference type="EMBL" id="MFC4291448.1"/>
    </source>
</evidence>
<keyword evidence="5" id="KW-1185">Reference proteome</keyword>
<dbReference type="SUPFAM" id="SSF53335">
    <property type="entry name" value="S-adenosyl-L-methionine-dependent methyltransferases"/>
    <property type="match status" value="1"/>
</dbReference>
<dbReference type="InterPro" id="IPR029063">
    <property type="entry name" value="SAM-dependent_MTases_sf"/>
</dbReference>
<comment type="similarity">
    <text evidence="1">Belongs to the methyltransferase superfamily. L-isoaspartyl/D-aspartyl protein methyltransferase family.</text>
</comment>
<protein>
    <recommendedName>
        <fullName evidence="2">Protein-L-isoaspartate O-methyltransferase</fullName>
    </recommendedName>
    <alternativeName>
        <fullName evidence="3">Protein L-isoaspartyl methyltransferase</fullName>
    </alternativeName>
</protein>
<evidence type="ECO:0000256" key="1">
    <source>
        <dbReference type="ARBA" id="ARBA00005369"/>
    </source>
</evidence>
<dbReference type="Proteomes" id="UP001595887">
    <property type="component" value="Unassembled WGS sequence"/>
</dbReference>
<evidence type="ECO:0000313" key="5">
    <source>
        <dbReference type="Proteomes" id="UP001595887"/>
    </source>
</evidence>
<proteinExistence type="inferred from homology"/>
<evidence type="ECO:0000256" key="3">
    <source>
        <dbReference type="ARBA" id="ARBA00030757"/>
    </source>
</evidence>
<evidence type="ECO:0000256" key="2">
    <source>
        <dbReference type="ARBA" id="ARBA00013346"/>
    </source>
</evidence>
<gene>
    <name evidence="4" type="ORF">ACFOWX_03365</name>
</gene>
<dbReference type="RefSeq" id="WP_381421305.1">
    <property type="nucleotide sequence ID" value="NZ_JBHSDH010000012.1"/>
</dbReference>
<accession>A0ABV8RDL3</accession>
<dbReference type="PANTHER" id="PTHR11579">
    <property type="entry name" value="PROTEIN-L-ISOASPARTATE O-METHYLTRANSFERASE"/>
    <property type="match status" value="1"/>
</dbReference>
<dbReference type="EMBL" id="JBHSDH010000012">
    <property type="protein sequence ID" value="MFC4291448.1"/>
    <property type="molecule type" value="Genomic_DNA"/>
</dbReference>
<dbReference type="PANTHER" id="PTHR11579:SF18">
    <property type="entry name" value="PROTEIN-L-ISOASPARTATE O-METHYLTRANSFERASE"/>
    <property type="match status" value="1"/>
</dbReference>
<organism evidence="4 5">
    <name type="scientific">Sphingorhabdus arenilitoris</name>
    <dbReference type="NCBI Taxonomy" id="1490041"/>
    <lineage>
        <taxon>Bacteria</taxon>
        <taxon>Pseudomonadati</taxon>
        <taxon>Pseudomonadota</taxon>
        <taxon>Alphaproteobacteria</taxon>
        <taxon>Sphingomonadales</taxon>
        <taxon>Sphingomonadaceae</taxon>
        <taxon>Sphingorhabdus</taxon>
    </lineage>
</organism>
<dbReference type="Gene3D" id="3.40.50.150">
    <property type="entry name" value="Vaccinia Virus protein VP39"/>
    <property type="match status" value="1"/>
</dbReference>
<name>A0ABV8RDL3_9SPHN</name>